<accession>A0A2T7NWW2</accession>
<keyword evidence="6" id="KW-0963">Cytoplasm</keyword>
<dbReference type="InterPro" id="IPR004045">
    <property type="entry name" value="Glutathione_S-Trfase_N"/>
</dbReference>
<dbReference type="SFLD" id="SFLDS00019">
    <property type="entry name" value="Glutathione_Transferase_(cytos"/>
    <property type="match status" value="1"/>
</dbReference>
<dbReference type="FunFam" id="3.40.30.10:FF:000041">
    <property type="entry name" value="Maleylacetoacetate isomerase isoform 1"/>
    <property type="match status" value="1"/>
</dbReference>
<dbReference type="GO" id="GO:0005739">
    <property type="term" value="C:mitochondrion"/>
    <property type="evidence" value="ECO:0007669"/>
    <property type="project" value="TreeGrafter"/>
</dbReference>
<evidence type="ECO:0000256" key="11">
    <source>
        <dbReference type="ARBA" id="ARBA00047960"/>
    </source>
</evidence>
<comment type="caution">
    <text evidence="14">The sequence shown here is derived from an EMBL/GenBank/DDBJ whole genome shotgun (WGS) entry which is preliminary data.</text>
</comment>
<dbReference type="PANTHER" id="PTHR42673:SF4">
    <property type="entry name" value="MALEYLACETOACETATE ISOMERASE"/>
    <property type="match status" value="1"/>
</dbReference>
<dbReference type="CDD" id="cd03191">
    <property type="entry name" value="GST_C_Zeta"/>
    <property type="match status" value="1"/>
</dbReference>
<comment type="similarity">
    <text evidence="5">Belongs to the GST superfamily. Zeta family.</text>
</comment>
<evidence type="ECO:0000256" key="9">
    <source>
        <dbReference type="ARBA" id="ARBA00023232"/>
    </source>
</evidence>
<dbReference type="AlphaFoldDB" id="A0A2T7NWW2"/>
<evidence type="ECO:0000313" key="14">
    <source>
        <dbReference type="EMBL" id="PVD25655.1"/>
    </source>
</evidence>
<dbReference type="NCBIfam" id="TIGR01262">
    <property type="entry name" value="maiA"/>
    <property type="match status" value="1"/>
</dbReference>
<dbReference type="InterPro" id="IPR005955">
    <property type="entry name" value="GST_Zeta"/>
</dbReference>
<dbReference type="EMBL" id="PZQS01000008">
    <property type="protein sequence ID" value="PVD25655.1"/>
    <property type="molecule type" value="Genomic_DNA"/>
</dbReference>
<dbReference type="PROSITE" id="PS50404">
    <property type="entry name" value="GST_NTER"/>
    <property type="match status" value="1"/>
</dbReference>
<dbReference type="InterPro" id="IPR036282">
    <property type="entry name" value="Glutathione-S-Trfase_C_sf"/>
</dbReference>
<comment type="cofactor">
    <cofactor evidence="2">
        <name>glutathione</name>
        <dbReference type="ChEBI" id="CHEBI:57925"/>
    </cofactor>
</comment>
<keyword evidence="7" id="KW-0808">Transferase</keyword>
<keyword evidence="15" id="KW-1185">Reference proteome</keyword>
<dbReference type="PANTHER" id="PTHR42673">
    <property type="entry name" value="MALEYLACETOACETATE ISOMERASE"/>
    <property type="match status" value="1"/>
</dbReference>
<dbReference type="Gene3D" id="3.40.30.10">
    <property type="entry name" value="Glutaredoxin"/>
    <property type="match status" value="1"/>
</dbReference>
<evidence type="ECO:0000256" key="6">
    <source>
        <dbReference type="ARBA" id="ARBA00022490"/>
    </source>
</evidence>
<dbReference type="GO" id="GO:0006559">
    <property type="term" value="P:L-phenylalanine catabolic process"/>
    <property type="evidence" value="ECO:0007669"/>
    <property type="project" value="UniProtKB-UniPathway"/>
</dbReference>
<dbReference type="CDD" id="cd03042">
    <property type="entry name" value="GST_N_Zeta"/>
    <property type="match status" value="1"/>
</dbReference>
<dbReference type="SFLD" id="SFLDG00358">
    <property type="entry name" value="Main_(cytGST)"/>
    <property type="match status" value="1"/>
</dbReference>
<feature type="domain" description="GST N-terminal" evidence="12">
    <location>
        <begin position="93"/>
        <end position="176"/>
    </location>
</feature>
<evidence type="ECO:0000256" key="10">
    <source>
        <dbReference type="ARBA" id="ARBA00023235"/>
    </source>
</evidence>
<evidence type="ECO:0000256" key="1">
    <source>
        <dbReference type="ARBA" id="ARBA00001622"/>
    </source>
</evidence>
<feature type="domain" description="GST C-terminal" evidence="13">
    <location>
        <begin position="181"/>
        <end position="300"/>
    </location>
</feature>
<dbReference type="STRING" id="400727.A0A2T7NWW2"/>
<dbReference type="OrthoDB" id="202840at2759"/>
<comment type="catalytic activity">
    <reaction evidence="1">
        <text>4-maleylacetoacetate = 4-fumarylacetoacetate</text>
        <dbReference type="Rhea" id="RHEA:14817"/>
        <dbReference type="ChEBI" id="CHEBI:17105"/>
        <dbReference type="ChEBI" id="CHEBI:18034"/>
        <dbReference type="EC" id="5.2.1.2"/>
    </reaction>
</comment>
<dbReference type="InterPro" id="IPR040079">
    <property type="entry name" value="Glutathione_S-Trfase"/>
</dbReference>
<evidence type="ECO:0000256" key="4">
    <source>
        <dbReference type="ARBA" id="ARBA00004671"/>
    </source>
</evidence>
<keyword evidence="10" id="KW-0413">Isomerase</keyword>
<evidence type="ECO:0000256" key="8">
    <source>
        <dbReference type="ARBA" id="ARBA00022878"/>
    </source>
</evidence>
<keyword evidence="8" id="KW-0828">Tyrosine catabolism</keyword>
<evidence type="ECO:0000259" key="12">
    <source>
        <dbReference type="PROSITE" id="PS50404"/>
    </source>
</evidence>
<dbReference type="GO" id="GO:0004364">
    <property type="term" value="F:glutathione transferase activity"/>
    <property type="evidence" value="ECO:0007669"/>
    <property type="project" value="UniProtKB-EC"/>
</dbReference>
<dbReference type="PROSITE" id="PS50405">
    <property type="entry name" value="GST_CTER"/>
    <property type="match status" value="1"/>
</dbReference>
<dbReference type="SUPFAM" id="SSF52833">
    <property type="entry name" value="Thioredoxin-like"/>
    <property type="match status" value="1"/>
</dbReference>
<reference evidence="14 15" key="1">
    <citation type="submission" date="2018-04" db="EMBL/GenBank/DDBJ databases">
        <title>The genome of golden apple snail Pomacea canaliculata provides insight into stress tolerance and invasive adaptation.</title>
        <authorList>
            <person name="Liu C."/>
            <person name="Liu B."/>
            <person name="Ren Y."/>
            <person name="Zhang Y."/>
            <person name="Wang H."/>
            <person name="Li S."/>
            <person name="Jiang F."/>
            <person name="Yin L."/>
            <person name="Zhang G."/>
            <person name="Qian W."/>
            <person name="Fan W."/>
        </authorList>
    </citation>
    <scope>NUCLEOTIDE SEQUENCE [LARGE SCALE GENOMIC DNA]</scope>
    <source>
        <strain evidence="14">SZHN2017</strain>
        <tissue evidence="14">Muscle</tissue>
    </source>
</reference>
<protein>
    <submittedName>
        <fullName evidence="14">Uncharacterized protein</fullName>
    </submittedName>
</protein>
<dbReference type="InterPro" id="IPR010987">
    <property type="entry name" value="Glutathione-S-Trfase_C-like"/>
</dbReference>
<dbReference type="Pfam" id="PF13409">
    <property type="entry name" value="GST_N_2"/>
    <property type="match status" value="1"/>
</dbReference>
<evidence type="ECO:0000259" key="13">
    <source>
        <dbReference type="PROSITE" id="PS50405"/>
    </source>
</evidence>
<dbReference type="InterPro" id="IPR004046">
    <property type="entry name" value="GST_C"/>
</dbReference>
<comment type="catalytic activity">
    <reaction evidence="11">
        <text>RX + glutathione = an S-substituted glutathione + a halide anion + H(+)</text>
        <dbReference type="Rhea" id="RHEA:16437"/>
        <dbReference type="ChEBI" id="CHEBI:15378"/>
        <dbReference type="ChEBI" id="CHEBI:16042"/>
        <dbReference type="ChEBI" id="CHEBI:17792"/>
        <dbReference type="ChEBI" id="CHEBI:57925"/>
        <dbReference type="ChEBI" id="CHEBI:90779"/>
        <dbReference type="EC" id="2.5.1.18"/>
    </reaction>
</comment>
<dbReference type="UniPathway" id="UPA00139">
    <property type="reaction ID" value="UER00340"/>
</dbReference>
<dbReference type="InterPro" id="IPR034333">
    <property type="entry name" value="GST_Zeta_N"/>
</dbReference>
<proteinExistence type="inferred from homology"/>
<dbReference type="PROSITE" id="PS51354">
    <property type="entry name" value="GLUTAREDOXIN_2"/>
    <property type="match status" value="1"/>
</dbReference>
<dbReference type="GO" id="GO:0006749">
    <property type="term" value="P:glutathione metabolic process"/>
    <property type="evidence" value="ECO:0007669"/>
    <property type="project" value="TreeGrafter"/>
</dbReference>
<dbReference type="SUPFAM" id="SSF47616">
    <property type="entry name" value="GST C-terminal domain-like"/>
    <property type="match status" value="1"/>
</dbReference>
<organism evidence="14 15">
    <name type="scientific">Pomacea canaliculata</name>
    <name type="common">Golden apple snail</name>
    <dbReference type="NCBI Taxonomy" id="400727"/>
    <lineage>
        <taxon>Eukaryota</taxon>
        <taxon>Metazoa</taxon>
        <taxon>Spiralia</taxon>
        <taxon>Lophotrochozoa</taxon>
        <taxon>Mollusca</taxon>
        <taxon>Gastropoda</taxon>
        <taxon>Caenogastropoda</taxon>
        <taxon>Architaenioglossa</taxon>
        <taxon>Ampullarioidea</taxon>
        <taxon>Ampullariidae</taxon>
        <taxon>Pomacea</taxon>
    </lineage>
</organism>
<keyword evidence="9" id="KW-0585">Phenylalanine catabolism</keyword>
<dbReference type="Pfam" id="PF14497">
    <property type="entry name" value="GST_C_3"/>
    <property type="match status" value="1"/>
</dbReference>
<dbReference type="GO" id="GO:0006572">
    <property type="term" value="P:L-tyrosine catabolic process"/>
    <property type="evidence" value="ECO:0007669"/>
    <property type="project" value="UniProtKB-KW"/>
</dbReference>
<evidence type="ECO:0000256" key="3">
    <source>
        <dbReference type="ARBA" id="ARBA00004496"/>
    </source>
</evidence>
<evidence type="ECO:0000256" key="5">
    <source>
        <dbReference type="ARBA" id="ARBA00010007"/>
    </source>
</evidence>
<dbReference type="Gene3D" id="1.20.1050.10">
    <property type="match status" value="1"/>
</dbReference>
<dbReference type="Proteomes" id="UP000245119">
    <property type="component" value="Linkage Group LG8"/>
</dbReference>
<evidence type="ECO:0000313" key="15">
    <source>
        <dbReference type="Proteomes" id="UP000245119"/>
    </source>
</evidence>
<dbReference type="GO" id="GO:0016034">
    <property type="term" value="F:maleylacetoacetate isomerase activity"/>
    <property type="evidence" value="ECO:0007669"/>
    <property type="project" value="UniProtKB-EC"/>
</dbReference>
<comment type="subcellular location">
    <subcellularLocation>
        <location evidence="3">Cytoplasm</location>
    </subcellularLocation>
</comment>
<comment type="pathway">
    <text evidence="4">Amino-acid degradation; L-phenylalanine degradation; acetoacetate and fumarate from L-phenylalanine: step 5/6.</text>
</comment>
<evidence type="ECO:0000256" key="2">
    <source>
        <dbReference type="ARBA" id="ARBA00001955"/>
    </source>
</evidence>
<dbReference type="InterPro" id="IPR036249">
    <property type="entry name" value="Thioredoxin-like_sf"/>
</dbReference>
<dbReference type="InterPro" id="IPR034330">
    <property type="entry name" value="GST_Zeta_C"/>
</dbReference>
<dbReference type="FunFam" id="1.20.1050.10:FF:000010">
    <property type="entry name" value="Maleylacetoacetate isomerase isoform 1"/>
    <property type="match status" value="1"/>
</dbReference>
<name>A0A2T7NWW2_POMCA</name>
<gene>
    <name evidence="14" type="ORF">C0Q70_13314</name>
</gene>
<sequence>MIPVGREGVCSDLAARYVCEREKERHPHSPFGDKGFVEKMKIMVVGFFTCFPLLPLPSQYKLTYRWDWEDFSTKRLTDSMSSDAELALRPYEARVLLYSYWKSSCSSRVRIALALKGVDYEYVPVNLTKDGGEQFKEEYRKINPMSQVPAIFIDGVVLSQSVPIIEYLDETRPDPPLLPKDPKDRAKARMLVEVINSGIQPLQTSRILKVFGDKKEEWACSMISDAFVALEQTLQDTAGRYCVGNEVTIADIYLVPQVINAIRFGVDMSKYPTISKIKDALEVLPAFVTAHETRQPDTPDDQQAK</sequence>
<evidence type="ECO:0000256" key="7">
    <source>
        <dbReference type="ARBA" id="ARBA00022679"/>
    </source>
</evidence>